<dbReference type="SUPFAM" id="SSF53790">
    <property type="entry name" value="Tetrapyrrole methylase"/>
    <property type="match status" value="1"/>
</dbReference>
<reference evidence="7 8" key="1">
    <citation type="submission" date="2024-01" db="EMBL/GenBank/DDBJ databases">
        <title>Multi-omics insights into the function and evolution of sodium benzoate biodegradation pathways in Benzoatithermus flavus gen. nov., sp. nov. from hot spring.</title>
        <authorList>
            <person name="Hu C.-J."/>
            <person name="Li W.-J."/>
        </authorList>
    </citation>
    <scope>NUCLEOTIDE SEQUENCE [LARGE SCALE GENOMIC DNA]</scope>
    <source>
        <strain evidence="7 8">SYSU G07066</strain>
    </source>
</reference>
<dbReference type="Gene3D" id="3.30.950.10">
    <property type="entry name" value="Methyltransferase, Cobalt-precorrin-4 Transmethylase, Domain 2"/>
    <property type="match status" value="1"/>
</dbReference>
<evidence type="ECO:0000259" key="6">
    <source>
        <dbReference type="Pfam" id="PF00590"/>
    </source>
</evidence>
<dbReference type="Gene3D" id="3.40.1010.10">
    <property type="entry name" value="Cobalt-precorrin-4 Transmethylase, Domain 1"/>
    <property type="match status" value="1"/>
</dbReference>
<dbReference type="Proteomes" id="UP001375743">
    <property type="component" value="Unassembled WGS sequence"/>
</dbReference>
<protein>
    <submittedName>
        <fullName evidence="7">Precorrin-6y C5,15-methyltransferase (Decarboxylating) subunit CbiE</fullName>
    </submittedName>
</protein>
<name>A0ABU8XK29_9PROT</name>
<dbReference type="InterPro" id="IPR014777">
    <property type="entry name" value="4pyrrole_Mease_sub1"/>
</dbReference>
<evidence type="ECO:0000256" key="2">
    <source>
        <dbReference type="ARBA" id="ARBA00022573"/>
    </source>
</evidence>
<evidence type="ECO:0000256" key="3">
    <source>
        <dbReference type="ARBA" id="ARBA00022603"/>
    </source>
</evidence>
<dbReference type="InterPro" id="IPR014008">
    <property type="entry name" value="Cbl_synth_MTase_CbiT"/>
</dbReference>
<comment type="caution">
    <text evidence="7">The sequence shown here is derived from an EMBL/GenBank/DDBJ whole genome shotgun (WGS) entry which is preliminary data.</text>
</comment>
<organism evidence="7 8">
    <name type="scientific">Benzoatithermus flavus</name>
    <dbReference type="NCBI Taxonomy" id="3108223"/>
    <lineage>
        <taxon>Bacteria</taxon>
        <taxon>Pseudomonadati</taxon>
        <taxon>Pseudomonadota</taxon>
        <taxon>Alphaproteobacteria</taxon>
        <taxon>Geminicoccales</taxon>
        <taxon>Geminicoccaceae</taxon>
        <taxon>Benzoatithermus</taxon>
    </lineage>
</organism>
<dbReference type="Gene3D" id="3.40.50.150">
    <property type="entry name" value="Vaccinia Virus protein VP39"/>
    <property type="match status" value="1"/>
</dbReference>
<evidence type="ECO:0000256" key="4">
    <source>
        <dbReference type="ARBA" id="ARBA00022679"/>
    </source>
</evidence>
<dbReference type="NCBIfam" id="TIGR02469">
    <property type="entry name" value="CbiT"/>
    <property type="match status" value="1"/>
</dbReference>
<keyword evidence="4" id="KW-0808">Transferase</keyword>
<keyword evidence="8" id="KW-1185">Reference proteome</keyword>
<dbReference type="Pfam" id="PF00590">
    <property type="entry name" value="TP_methylase"/>
    <property type="match status" value="1"/>
</dbReference>
<proteinExistence type="predicted"/>
<dbReference type="SUPFAM" id="SSF53335">
    <property type="entry name" value="S-adenosyl-L-methionine-dependent methyltransferases"/>
    <property type="match status" value="1"/>
</dbReference>
<comment type="pathway">
    <text evidence="1">Cofactor biosynthesis; adenosylcobalamin biosynthesis.</text>
</comment>
<dbReference type="CDD" id="cd11644">
    <property type="entry name" value="Precorrin-6Y-MT"/>
    <property type="match status" value="1"/>
</dbReference>
<dbReference type="InterPro" id="IPR006365">
    <property type="entry name" value="Cbl_synth_CobL"/>
</dbReference>
<evidence type="ECO:0000313" key="7">
    <source>
        <dbReference type="EMBL" id="MEK0081567.1"/>
    </source>
</evidence>
<dbReference type="PANTHER" id="PTHR43182:SF1">
    <property type="entry name" value="COBALT-PRECORRIN-7 C(5)-METHYLTRANSFERASE"/>
    <property type="match status" value="1"/>
</dbReference>
<dbReference type="InterPro" id="IPR000878">
    <property type="entry name" value="4pyrrol_Mease"/>
</dbReference>
<keyword evidence="3" id="KW-0489">Methyltransferase</keyword>
<dbReference type="InterPro" id="IPR014776">
    <property type="entry name" value="4pyrrole_Mease_sub2"/>
</dbReference>
<dbReference type="InterPro" id="IPR035996">
    <property type="entry name" value="4pyrrol_Methylase_sf"/>
</dbReference>
<dbReference type="PANTHER" id="PTHR43182">
    <property type="entry name" value="COBALT-PRECORRIN-6B C(15)-METHYLTRANSFERASE (DECARBOXYLATING)"/>
    <property type="match status" value="1"/>
</dbReference>
<gene>
    <name evidence="7" type="primary">cbiE</name>
    <name evidence="7" type="ORF">U1T56_00255</name>
</gene>
<sequence length="409" mass="42741">MSGQPWLTLVGIGADGPDGLGREAREALVEAELLAGGARHLAMLPEDGRPRLVWGSPLAASLAELLTHRGRQVVVLATGDPLWHGIGRLLLRHVPFPEIRVLPHVSAFQLACSRLGWALEDTHPLSLHGRPLEQLRRHLQPGRRLLLLTSDGAAPAAIGALLVEAGFGASHVVVLEELSGPRERVVATTAAALRGERFAELNVVAVTLDPAAPGLPEIPGLPDEAYAHDGQLTKAEVRAATLAALAPLDGQLLWDVGAGAGSIGIEWLRSGRNMRAVAIERDPVRAERIGLNAKRLGVPELEVRVGEAPDALESLPPPDAIFVGGGVAGAGLLASCWGKLRPGGRLVANTVTIAGEAALLAFRAEHGGSLVRIALSRAESIGGQLAWRPALPVIQLSTRKTCVAASSSA</sequence>
<dbReference type="InterPro" id="IPR029063">
    <property type="entry name" value="SAM-dependent_MTases_sf"/>
</dbReference>
<dbReference type="RefSeq" id="WP_418157420.1">
    <property type="nucleotide sequence ID" value="NZ_JBBLZC010000001.1"/>
</dbReference>
<dbReference type="EMBL" id="JBBLZC010000001">
    <property type="protein sequence ID" value="MEK0081567.1"/>
    <property type="molecule type" value="Genomic_DNA"/>
</dbReference>
<keyword evidence="5" id="KW-0949">S-adenosyl-L-methionine</keyword>
<evidence type="ECO:0000313" key="8">
    <source>
        <dbReference type="Proteomes" id="UP001375743"/>
    </source>
</evidence>
<dbReference type="NCBIfam" id="TIGR02467">
    <property type="entry name" value="CbiE"/>
    <property type="match status" value="1"/>
</dbReference>
<dbReference type="CDD" id="cd02440">
    <property type="entry name" value="AdoMet_MTases"/>
    <property type="match status" value="1"/>
</dbReference>
<dbReference type="InterPro" id="IPR050714">
    <property type="entry name" value="Cobalamin_biosynth_MTase"/>
</dbReference>
<feature type="domain" description="Tetrapyrrole methylase" evidence="6">
    <location>
        <begin position="7"/>
        <end position="193"/>
    </location>
</feature>
<accession>A0ABU8XK29</accession>
<evidence type="ECO:0000256" key="1">
    <source>
        <dbReference type="ARBA" id="ARBA00004953"/>
    </source>
</evidence>
<dbReference type="InterPro" id="IPR012818">
    <property type="entry name" value="CbiE"/>
</dbReference>
<keyword evidence="2" id="KW-0169">Cobalamin biosynthesis</keyword>
<evidence type="ECO:0000256" key="5">
    <source>
        <dbReference type="ARBA" id="ARBA00022691"/>
    </source>
</evidence>
<dbReference type="PIRSF" id="PIRSF036428">
    <property type="entry name" value="CobL"/>
    <property type="match status" value="1"/>
</dbReference>